<feature type="region of interest" description="Disordered" evidence="4">
    <location>
        <begin position="1"/>
        <end position="83"/>
    </location>
</feature>
<feature type="compositionally biased region" description="Polar residues" evidence="4">
    <location>
        <begin position="51"/>
        <end position="62"/>
    </location>
</feature>
<evidence type="ECO:0000256" key="5">
    <source>
        <dbReference type="SAM" id="Phobius"/>
    </source>
</evidence>
<feature type="transmembrane region" description="Helical" evidence="5">
    <location>
        <begin position="153"/>
        <end position="173"/>
    </location>
</feature>
<keyword evidence="3" id="KW-0325">Glycoprotein</keyword>
<dbReference type="InterPro" id="IPR028994">
    <property type="entry name" value="Integrin_alpha_N"/>
</dbReference>
<feature type="compositionally biased region" description="Low complexity" evidence="4">
    <location>
        <begin position="41"/>
        <end position="50"/>
    </location>
</feature>
<dbReference type="SMART" id="SM00191">
    <property type="entry name" value="Int_alpha"/>
    <property type="match status" value="5"/>
</dbReference>
<evidence type="ECO:0000313" key="6">
    <source>
        <dbReference type="EMBL" id="KAL3803848.1"/>
    </source>
</evidence>
<accession>A0ABD3QUI3</accession>
<keyword evidence="7" id="KW-1185">Reference proteome</keyword>
<reference evidence="6 7" key="1">
    <citation type="journal article" date="2020" name="G3 (Bethesda)">
        <title>Improved Reference Genome for Cyclotella cryptica CCMP332, a Model for Cell Wall Morphogenesis, Salinity Adaptation, and Lipid Production in Diatoms (Bacillariophyta).</title>
        <authorList>
            <person name="Roberts W.R."/>
            <person name="Downey K.M."/>
            <person name="Ruck E.C."/>
            <person name="Traller J.C."/>
            <person name="Alverson A.J."/>
        </authorList>
    </citation>
    <scope>NUCLEOTIDE SEQUENCE [LARGE SCALE GENOMIC DNA]</scope>
    <source>
        <strain evidence="6 7">CCMP332</strain>
    </source>
</reference>
<evidence type="ECO:0000313" key="7">
    <source>
        <dbReference type="Proteomes" id="UP001516023"/>
    </source>
</evidence>
<keyword evidence="2" id="KW-0677">Repeat</keyword>
<keyword evidence="5" id="KW-0472">Membrane</keyword>
<dbReference type="Proteomes" id="UP001516023">
    <property type="component" value="Unassembled WGS sequence"/>
</dbReference>
<dbReference type="Pfam" id="PF14312">
    <property type="entry name" value="FG-GAP_2"/>
    <property type="match status" value="3"/>
</dbReference>
<feature type="compositionally biased region" description="Low complexity" evidence="4">
    <location>
        <begin position="105"/>
        <end position="120"/>
    </location>
</feature>
<dbReference type="EMBL" id="JABMIG020000011">
    <property type="protein sequence ID" value="KAL3803848.1"/>
    <property type="molecule type" value="Genomic_DNA"/>
</dbReference>
<evidence type="ECO:0000256" key="4">
    <source>
        <dbReference type="SAM" id="MobiDB-lite"/>
    </source>
</evidence>
<gene>
    <name evidence="6" type="ORF">HJC23_004010</name>
</gene>
<evidence type="ECO:0000256" key="1">
    <source>
        <dbReference type="ARBA" id="ARBA00022729"/>
    </source>
</evidence>
<protein>
    <recommendedName>
        <fullName evidence="8">FG-GAP repeat protein</fullName>
    </recommendedName>
</protein>
<dbReference type="PANTHER" id="PTHR36220:SF1">
    <property type="entry name" value="GAMMA TUBULIN COMPLEX COMPONENT C-TERMINAL DOMAIN-CONTAINING PROTEIN"/>
    <property type="match status" value="1"/>
</dbReference>
<feature type="region of interest" description="Disordered" evidence="4">
    <location>
        <begin position="103"/>
        <end position="125"/>
    </location>
</feature>
<proteinExistence type="predicted"/>
<keyword evidence="5" id="KW-0812">Transmembrane</keyword>
<dbReference type="PANTHER" id="PTHR36220">
    <property type="entry name" value="UNNAMED PRODUCT"/>
    <property type="match status" value="1"/>
</dbReference>
<evidence type="ECO:0008006" key="8">
    <source>
        <dbReference type="Google" id="ProtNLM"/>
    </source>
</evidence>
<comment type="caution">
    <text evidence="6">The sequence shown here is derived from an EMBL/GenBank/DDBJ whole genome shotgun (WGS) entry which is preliminary data.</text>
</comment>
<keyword evidence="5" id="KW-1133">Transmembrane helix</keyword>
<dbReference type="Gene3D" id="2.130.10.130">
    <property type="entry name" value="Integrin alpha, N-terminal"/>
    <property type="match status" value="1"/>
</dbReference>
<name>A0ABD3QUI3_9STRA</name>
<evidence type="ECO:0000256" key="2">
    <source>
        <dbReference type="ARBA" id="ARBA00022737"/>
    </source>
</evidence>
<organism evidence="6 7">
    <name type="scientific">Cyclotella cryptica</name>
    <dbReference type="NCBI Taxonomy" id="29204"/>
    <lineage>
        <taxon>Eukaryota</taxon>
        <taxon>Sar</taxon>
        <taxon>Stramenopiles</taxon>
        <taxon>Ochrophyta</taxon>
        <taxon>Bacillariophyta</taxon>
        <taxon>Coscinodiscophyceae</taxon>
        <taxon>Thalassiosirophycidae</taxon>
        <taxon>Stephanodiscales</taxon>
        <taxon>Stephanodiscaceae</taxon>
        <taxon>Cyclotella</taxon>
    </lineage>
</organism>
<evidence type="ECO:0000256" key="3">
    <source>
        <dbReference type="ARBA" id="ARBA00023180"/>
    </source>
</evidence>
<dbReference type="AlphaFoldDB" id="A0ABD3QUI3"/>
<dbReference type="InterPro" id="IPR013519">
    <property type="entry name" value="Int_alpha_beta-p"/>
</dbReference>
<sequence length="631" mass="67230">MSDLEPWEIEGSVNDNPPPQTHAPISVQSAYESGPFSSHDNNSNYNNNYNDTGSTAKTATTNDTEEPWQSDLELKPDRPPTWDQLASLQSSMRSMDYVGSLDVDSPSLSTPSHTAAASSAQRYTNSHNDRMNDDISLWQTFKHLYKRHPVIKYYVIGLLMLLVGGSLIIGVSVSNRNTQSRDCSVANYNSEPFIILPPSDRSRLIPGEFGMSLDSSSTYLIVGDPNPKCPSQTEGECANFTVGGAAYLYRKNAGNEGEHWTLFSHFLLDDTLTAGDKFGSSVSISEDSKTIVVGSPMDDGLAVTAGAIYVIEEPFDNAASPLRLVSDDIGAYDEFGGSVGVSISTLPSSSSSGKDVKVTNIVVGAPADDDFGSSSGGVYVFSKYEDTPIAGSCGGKNIAVNEWIQCQKLLPDDGGTFDRFGRSVDIADRTIVVGTDWDDDMGIDAGANVASPFCAAYVYSLGDDGNWGLQQKLLPTNSDSTASKFGNAVSTSGDVIVVGADLDDSQGIDSGAAYVYSLSKGGVWSLDSRLITIDDNPVHDGYACGTSVDISSDGKTIVVGCPKAPGGGVAFVYTFQNEKVWVQKDFFVYQDFYAKGSARLGESVTAQPGDHGMIAAGYGLNGEVFSYSKDC</sequence>
<feature type="compositionally biased region" description="Polar residues" evidence="4">
    <location>
        <begin position="26"/>
        <end position="40"/>
    </location>
</feature>
<dbReference type="InterPro" id="IPR013517">
    <property type="entry name" value="FG-GAP"/>
</dbReference>
<keyword evidence="1" id="KW-0732">Signal</keyword>